<dbReference type="PANTHER" id="PTHR23240:SF8">
    <property type="entry name" value="PROTEIN ARTEMIS"/>
    <property type="match status" value="1"/>
</dbReference>
<evidence type="ECO:0000313" key="15">
    <source>
        <dbReference type="EMBL" id="CAL1712192.1"/>
    </source>
</evidence>
<evidence type="ECO:0000259" key="14">
    <source>
        <dbReference type="Pfam" id="PF07522"/>
    </source>
</evidence>
<feature type="domain" description="DNA repair metallo-beta-lactamase" evidence="14">
    <location>
        <begin position="289"/>
        <end position="392"/>
    </location>
</feature>
<evidence type="ECO:0000256" key="10">
    <source>
        <dbReference type="ARBA" id="ARBA00023242"/>
    </source>
</evidence>
<feature type="compositionally biased region" description="Polar residues" evidence="13">
    <location>
        <begin position="648"/>
        <end position="669"/>
    </location>
</feature>
<name>A0ABP1DY98_9APHY</name>
<dbReference type="InterPro" id="IPR036866">
    <property type="entry name" value="RibonucZ/Hydroxyglut_hydro"/>
</dbReference>
<feature type="region of interest" description="Disordered" evidence="13">
    <location>
        <begin position="584"/>
        <end position="677"/>
    </location>
</feature>
<reference evidence="16" key="1">
    <citation type="submission" date="2024-04" db="EMBL/GenBank/DDBJ databases">
        <authorList>
            <person name="Shaw F."/>
            <person name="Minotto A."/>
        </authorList>
    </citation>
    <scope>NUCLEOTIDE SEQUENCE [LARGE SCALE GENOMIC DNA]</scope>
</reference>
<keyword evidence="10" id="KW-0539">Nucleus</keyword>
<evidence type="ECO:0000256" key="4">
    <source>
        <dbReference type="ARBA" id="ARBA00022759"/>
    </source>
</evidence>
<evidence type="ECO:0000256" key="12">
    <source>
        <dbReference type="ARBA" id="ARBA00042677"/>
    </source>
</evidence>
<evidence type="ECO:0000256" key="7">
    <source>
        <dbReference type="ARBA" id="ARBA00022839"/>
    </source>
</evidence>
<organism evidence="15 16">
    <name type="scientific">Somion occarium</name>
    <dbReference type="NCBI Taxonomy" id="3059160"/>
    <lineage>
        <taxon>Eukaryota</taxon>
        <taxon>Fungi</taxon>
        <taxon>Dikarya</taxon>
        <taxon>Basidiomycota</taxon>
        <taxon>Agaricomycotina</taxon>
        <taxon>Agaricomycetes</taxon>
        <taxon>Polyporales</taxon>
        <taxon>Cerrenaceae</taxon>
        <taxon>Somion</taxon>
    </lineage>
</organism>
<keyword evidence="3" id="KW-0540">Nuclease</keyword>
<protein>
    <recommendedName>
        <fullName evidence="11">Protein artemis</fullName>
    </recommendedName>
    <alternativeName>
        <fullName evidence="12">DNA cross-link repair 1C protein</fullName>
    </alternativeName>
</protein>
<proteinExistence type="inferred from homology"/>
<dbReference type="PANTHER" id="PTHR23240">
    <property type="entry name" value="DNA CROSS-LINK REPAIR PROTEIN PSO2/SNM1-RELATED"/>
    <property type="match status" value="1"/>
</dbReference>
<gene>
    <name evidence="15" type="ORF">GFSPODELE1_LOCUS8711</name>
</gene>
<evidence type="ECO:0000256" key="8">
    <source>
        <dbReference type="ARBA" id="ARBA00023172"/>
    </source>
</evidence>
<keyword evidence="4" id="KW-0255">Endonuclease</keyword>
<dbReference type="Gene3D" id="3.60.15.10">
    <property type="entry name" value="Ribonuclease Z/Hydroxyacylglutathione hydrolase-like"/>
    <property type="match status" value="1"/>
</dbReference>
<dbReference type="EMBL" id="OZ037950">
    <property type="protein sequence ID" value="CAL1712192.1"/>
    <property type="molecule type" value="Genomic_DNA"/>
</dbReference>
<keyword evidence="6" id="KW-0378">Hydrolase</keyword>
<accession>A0ABP1DY98</accession>
<sequence length="957" mass="106335">MPTGTPYNAFIHPYSIRVDDFSAPDNLHTKAALHLLSHTHADHINGLSSKSFASTVICSHDAKEMLLRHEVYSERALKAMDIRAENVRTFQHLKVQPRMMEDGTLHYTGSRDLLKTIPLNTPTQYELSDDNNVIITLLDANHCPGAVMFLVEGEKGAVLHTGDFRAEPWFLDSLKRNPYLQQYVAPPSLRPRHGPGSCSASRGITKTLDAIYLDTACMFGTEDVPSKDEACNGLMSLMALIPDSSLFFINSWTWGYEDVLKAVARTFQTKIHVDRYKHNVYSHLSGEPFLREILTRDPASTRFHACERFDRCDRVKVEGGVSHTADGKHVVYVNPVTMSTSAWNAYLKETMAQLQRGEPVNVLLVALSRHSPLPELRDFVSLFKPKRVVPNTLNPALGGLDWACIQGMFAGCFSHSTQLFAPNIPLSPEIDSTIFESDVDVALSNLEGNGALEIAERWADNGKLRKKLKLMRQYLQGPELGLVEGIMGGKSPNPLDESPVEVVWAGHESLQAEVFTQRSKAVTMESEKREKQVIGKASFQETAAAMARLRTPAYYVDSDEETEDHEHEHARAAELYFLSPSSRRYLGPSSSPSRPLSSPAQKENIREAPSNSSVEDANPHAGVTPPFPLTPQSRYASQEEVRIKAVSLLTSLTQHPPQRNSQGTGSSSRRVGLPRTPQRLQVMPLGSPIKLRTAISRGCASTSRKTRPMVLPQTQISQSVGPHSRHSQSSQGSGLLFPLIPIQNLGKRKLTDARETSWQDARTPKKRKVEEENPSFSATFKVLRCDDPFLEEPGRPLSNIARSVNGTKTPHNYSETSGHSPATHVDATSYTSLKKLVLQTPQRGHKRKRDKISDMLVAACPDMVAGSYQAKLERRQTKKRRPLQMTRTEPVIPVVKEPLAVRLLRPQVTQVNEEAQVDPDRVAQLTGAYRARIANGIRPGLAIPQLSCLESQEEETS</sequence>
<keyword evidence="8" id="KW-0233">DNA recombination</keyword>
<comment type="subcellular location">
    <subcellularLocation>
        <location evidence="1">Nucleus</location>
    </subcellularLocation>
</comment>
<evidence type="ECO:0000256" key="1">
    <source>
        <dbReference type="ARBA" id="ARBA00004123"/>
    </source>
</evidence>
<evidence type="ECO:0000256" key="11">
    <source>
        <dbReference type="ARBA" id="ARBA00039759"/>
    </source>
</evidence>
<evidence type="ECO:0000256" key="6">
    <source>
        <dbReference type="ARBA" id="ARBA00022801"/>
    </source>
</evidence>
<keyword evidence="5" id="KW-0227">DNA damage</keyword>
<evidence type="ECO:0000313" key="16">
    <source>
        <dbReference type="Proteomes" id="UP001497453"/>
    </source>
</evidence>
<dbReference type="Pfam" id="PF07522">
    <property type="entry name" value="DRMBL"/>
    <property type="match status" value="1"/>
</dbReference>
<evidence type="ECO:0000256" key="3">
    <source>
        <dbReference type="ARBA" id="ARBA00022722"/>
    </source>
</evidence>
<comment type="similarity">
    <text evidence="2">Belongs to the DNA repair metallo-beta-lactamase (DRMBL) family.</text>
</comment>
<dbReference type="SUPFAM" id="SSF56281">
    <property type="entry name" value="Metallo-hydrolase/oxidoreductase"/>
    <property type="match status" value="1"/>
</dbReference>
<feature type="region of interest" description="Disordered" evidence="13">
    <location>
        <begin position="794"/>
        <end position="825"/>
    </location>
</feature>
<feature type="compositionally biased region" description="Low complexity" evidence="13">
    <location>
        <begin position="584"/>
        <end position="599"/>
    </location>
</feature>
<evidence type="ECO:0000256" key="5">
    <source>
        <dbReference type="ARBA" id="ARBA00022763"/>
    </source>
</evidence>
<keyword evidence="16" id="KW-1185">Reference proteome</keyword>
<feature type="compositionally biased region" description="Polar residues" evidence="13">
    <location>
        <begin position="800"/>
        <end position="825"/>
    </location>
</feature>
<evidence type="ECO:0000256" key="2">
    <source>
        <dbReference type="ARBA" id="ARBA00010304"/>
    </source>
</evidence>
<keyword evidence="7" id="KW-0269">Exonuclease</keyword>
<feature type="region of interest" description="Disordered" evidence="13">
    <location>
        <begin position="749"/>
        <end position="772"/>
    </location>
</feature>
<dbReference type="Proteomes" id="UP001497453">
    <property type="component" value="Chromosome 7"/>
</dbReference>
<keyword evidence="9" id="KW-0234">DNA repair</keyword>
<evidence type="ECO:0000256" key="13">
    <source>
        <dbReference type="SAM" id="MobiDB-lite"/>
    </source>
</evidence>
<dbReference type="InterPro" id="IPR011084">
    <property type="entry name" value="DRMBL"/>
</dbReference>
<evidence type="ECO:0000256" key="9">
    <source>
        <dbReference type="ARBA" id="ARBA00023204"/>
    </source>
</evidence>